<evidence type="ECO:0008006" key="4">
    <source>
        <dbReference type="Google" id="ProtNLM"/>
    </source>
</evidence>
<dbReference type="Proteomes" id="UP001303211">
    <property type="component" value="Chromosome"/>
</dbReference>
<reference evidence="2 3" key="1">
    <citation type="submission" date="2023-03" db="EMBL/GenBank/DDBJ databases">
        <title>Diaphorobacter basophil sp. nov., isolated from a sewage-treatment plant.</title>
        <authorList>
            <person name="Yang K."/>
        </authorList>
    </citation>
    <scope>NUCLEOTIDE SEQUENCE [LARGE SCALE GENOMIC DNA]</scope>
    <source>
        <strain evidence="2 3">Y-1</strain>
    </source>
</reference>
<dbReference type="EMBL" id="CP136921">
    <property type="protein sequence ID" value="WOO32860.1"/>
    <property type="molecule type" value="Genomic_DNA"/>
</dbReference>
<protein>
    <recommendedName>
        <fullName evidence="4">Helix-turn-helix domain-containing protein</fullName>
    </recommendedName>
</protein>
<proteinExistence type="predicted"/>
<evidence type="ECO:0000313" key="3">
    <source>
        <dbReference type="Proteomes" id="UP001303211"/>
    </source>
</evidence>
<keyword evidence="3" id="KW-1185">Reference proteome</keyword>
<organism evidence="2 3">
    <name type="scientific">Diaphorobacter limosus</name>
    <dbReference type="NCBI Taxonomy" id="3036128"/>
    <lineage>
        <taxon>Bacteria</taxon>
        <taxon>Pseudomonadati</taxon>
        <taxon>Pseudomonadota</taxon>
        <taxon>Betaproteobacteria</taxon>
        <taxon>Burkholderiales</taxon>
        <taxon>Comamonadaceae</taxon>
        <taxon>Diaphorobacter</taxon>
    </lineage>
</organism>
<feature type="region of interest" description="Disordered" evidence="1">
    <location>
        <begin position="282"/>
        <end position="316"/>
    </location>
</feature>
<feature type="region of interest" description="Disordered" evidence="1">
    <location>
        <begin position="208"/>
        <end position="227"/>
    </location>
</feature>
<gene>
    <name evidence="2" type="ORF">P4826_01655</name>
</gene>
<feature type="compositionally biased region" description="Basic and acidic residues" evidence="1">
    <location>
        <begin position="300"/>
        <end position="316"/>
    </location>
</feature>
<evidence type="ECO:0000313" key="2">
    <source>
        <dbReference type="EMBL" id="WOO32860.1"/>
    </source>
</evidence>
<evidence type="ECO:0000256" key="1">
    <source>
        <dbReference type="SAM" id="MobiDB-lite"/>
    </source>
</evidence>
<sequence>MGRDRSKKHGVAVQGAWLPMPLSFLRSTACAELSPHGLKLLVDVLALLGPNATGNGDLSLSPRTMRARGWTSRKTLQSAVAELLEHGLLALTRQGGRTDCSLFACALFPVHCDTAKLDLGVVGSYTTRDWAAHGETAPSEEHPATWRRARKTVLHDPPRNSKAVFGSATEQPCLKKQQKKPELFRHGTKTPVLAGSAVPPRVTFLDKPSTAQQSEQGQGRGKGARAAKKTGETIVAPTTEEQPRAIQTLAELWDKVGSRSCWMTRIPTRKDTARAAMAQAVARKRLSQPTPPTAAPDDDGWVRTRDDAHDVGAWDV</sequence>
<dbReference type="RefSeq" id="WP_317702277.1">
    <property type="nucleotide sequence ID" value="NZ_CP136921.1"/>
</dbReference>
<name>A0ABZ0J3N9_9BURK</name>
<accession>A0ABZ0J3N9</accession>